<evidence type="ECO:0000256" key="4">
    <source>
        <dbReference type="ARBA" id="ARBA00023125"/>
    </source>
</evidence>
<dbReference type="GO" id="GO:0000976">
    <property type="term" value="F:transcription cis-regulatory region binding"/>
    <property type="evidence" value="ECO:0007669"/>
    <property type="project" value="TreeGrafter"/>
</dbReference>
<keyword evidence="11" id="KW-1185">Reference proteome</keyword>
<keyword evidence="4 5" id="KW-0238">DNA-binding</keyword>
<gene>
    <name evidence="10" type="ORF">VIN01S_05300</name>
</gene>
<feature type="compositionally biased region" description="Basic residues" evidence="8">
    <location>
        <begin position="88"/>
        <end position="97"/>
    </location>
</feature>
<reference evidence="10 11" key="1">
    <citation type="submission" date="2019-06" db="EMBL/GenBank/DDBJ databases">
        <title>Whole genome shotgun sequence of Vibrio inusitatus NBRC 102082.</title>
        <authorList>
            <person name="Hosoyama A."/>
            <person name="Uohara A."/>
            <person name="Ohji S."/>
            <person name="Ichikawa N."/>
        </authorList>
    </citation>
    <scope>NUCLEOTIDE SEQUENCE [LARGE SCALE GENOMIC DNA]</scope>
    <source>
        <strain evidence="10 11">NBRC 102082</strain>
    </source>
</reference>
<dbReference type="SMART" id="SM00528">
    <property type="entry name" value="HNS"/>
    <property type="match status" value="1"/>
</dbReference>
<dbReference type="InterPro" id="IPR037150">
    <property type="entry name" value="H-NS_C_dom_sf"/>
</dbReference>
<evidence type="ECO:0000256" key="8">
    <source>
        <dbReference type="SAM" id="MobiDB-lite"/>
    </source>
</evidence>
<dbReference type="GO" id="GO:0030527">
    <property type="term" value="F:structural constituent of chromatin"/>
    <property type="evidence" value="ECO:0007669"/>
    <property type="project" value="InterPro"/>
</dbReference>
<evidence type="ECO:0000256" key="2">
    <source>
        <dbReference type="ARBA" id="ARBA00010610"/>
    </source>
</evidence>
<protein>
    <recommendedName>
        <fullName evidence="5">DNA-binding protein</fullName>
    </recommendedName>
</protein>
<dbReference type="PANTHER" id="PTHR38097">
    <property type="match status" value="1"/>
</dbReference>
<evidence type="ECO:0000256" key="6">
    <source>
        <dbReference type="PIRSR" id="PIRSR002096-1"/>
    </source>
</evidence>
<keyword evidence="3" id="KW-0963">Cytoplasm</keyword>
<dbReference type="Gene3D" id="1.10.287.1050">
    <property type="entry name" value="H-NS histone-like proteins"/>
    <property type="match status" value="1"/>
</dbReference>
<dbReference type="GO" id="GO:0001217">
    <property type="term" value="F:DNA-binding transcription repressor activity"/>
    <property type="evidence" value="ECO:0007669"/>
    <property type="project" value="TreeGrafter"/>
</dbReference>
<evidence type="ECO:0000256" key="7">
    <source>
        <dbReference type="SAM" id="Coils"/>
    </source>
</evidence>
<dbReference type="AlphaFoldDB" id="A0A4Y3HRM9"/>
<evidence type="ECO:0000313" key="10">
    <source>
        <dbReference type="EMBL" id="GEA49726.1"/>
    </source>
</evidence>
<dbReference type="GO" id="GO:0003681">
    <property type="term" value="F:bent DNA binding"/>
    <property type="evidence" value="ECO:0007669"/>
    <property type="project" value="TreeGrafter"/>
</dbReference>
<dbReference type="GO" id="GO:0032993">
    <property type="term" value="C:protein-DNA complex"/>
    <property type="evidence" value="ECO:0007669"/>
    <property type="project" value="TreeGrafter"/>
</dbReference>
<evidence type="ECO:0000256" key="3">
    <source>
        <dbReference type="ARBA" id="ARBA00022490"/>
    </source>
</evidence>
<dbReference type="FunFam" id="4.10.430.10:FF:000001">
    <property type="entry name" value="DNA-binding protein"/>
    <property type="match status" value="1"/>
</dbReference>
<dbReference type="EMBL" id="BJLF01000002">
    <property type="protein sequence ID" value="GEA49726.1"/>
    <property type="molecule type" value="Genomic_DNA"/>
</dbReference>
<evidence type="ECO:0000256" key="1">
    <source>
        <dbReference type="ARBA" id="ARBA00004453"/>
    </source>
</evidence>
<feature type="DNA-binding region" evidence="6">
    <location>
        <begin position="116"/>
        <end position="121"/>
    </location>
</feature>
<feature type="region of interest" description="Disordered" evidence="8">
    <location>
        <begin position="82"/>
        <end position="103"/>
    </location>
</feature>
<feature type="coiled-coil region" evidence="7">
    <location>
        <begin position="23"/>
        <end position="56"/>
    </location>
</feature>
<evidence type="ECO:0000256" key="5">
    <source>
        <dbReference type="PIRNR" id="PIRNR002096"/>
    </source>
</evidence>
<dbReference type="RefSeq" id="WP_141344073.1">
    <property type="nucleotide sequence ID" value="NZ_BJLF01000002.1"/>
</dbReference>
<dbReference type="InterPro" id="IPR027444">
    <property type="entry name" value="H-NS_C_dom"/>
</dbReference>
<dbReference type="SUPFAM" id="SSF81273">
    <property type="entry name" value="H-NS histone-like proteins"/>
    <property type="match status" value="2"/>
</dbReference>
<comment type="similarity">
    <text evidence="2 5">Belongs to the histone-like protein H-NS family.</text>
</comment>
<dbReference type="InterPro" id="IPR054180">
    <property type="entry name" value="H-NS-like_N"/>
</dbReference>
<dbReference type="Proteomes" id="UP000318717">
    <property type="component" value="Unassembled WGS sequence"/>
</dbReference>
<dbReference type="GO" id="GO:0046983">
    <property type="term" value="F:protein dimerization activity"/>
    <property type="evidence" value="ECO:0007669"/>
    <property type="project" value="InterPro"/>
</dbReference>
<comment type="caution">
    <text evidence="10">The sequence shown here is derived from an EMBL/GenBank/DDBJ whole genome shotgun (WGS) entry which is preliminary data.</text>
</comment>
<sequence>MSEITKTLLNIRSLRAFSRELTLEQLEEALDKLTTVVEERRENEAEEIAAREEKEKKLAEYAQQLLKEGIDIEDLVAAVAGDSSAKSGKAKSKRAPRPAKYEYVNESGATKTWTGQGRTPSAIQTQLDAGKSLDSFLIKA</sequence>
<dbReference type="PIRSF" id="PIRSF002096">
    <property type="entry name" value="HnS"/>
    <property type="match status" value="1"/>
</dbReference>
<dbReference type="InterPro" id="IPR001801">
    <property type="entry name" value="Histone_HNS"/>
</dbReference>
<dbReference type="Pfam" id="PF00816">
    <property type="entry name" value="Histone_HNS"/>
    <property type="match status" value="1"/>
</dbReference>
<organism evidence="10 11">
    <name type="scientific">Vibrio inusitatus NBRC 102082</name>
    <dbReference type="NCBI Taxonomy" id="1219070"/>
    <lineage>
        <taxon>Bacteria</taxon>
        <taxon>Pseudomonadati</taxon>
        <taxon>Pseudomonadota</taxon>
        <taxon>Gammaproteobacteria</taxon>
        <taxon>Vibrionales</taxon>
        <taxon>Vibrionaceae</taxon>
        <taxon>Vibrio</taxon>
    </lineage>
</organism>
<accession>A0A4Y3HRM9</accession>
<dbReference type="Pfam" id="PF22470">
    <property type="entry name" value="Histone_HNS_N"/>
    <property type="match status" value="1"/>
</dbReference>
<dbReference type="OrthoDB" id="6088948at2"/>
<proteinExistence type="inferred from homology"/>
<dbReference type="GO" id="GO:0003680">
    <property type="term" value="F:minor groove of adenine-thymine-rich DNA binding"/>
    <property type="evidence" value="ECO:0007669"/>
    <property type="project" value="TreeGrafter"/>
</dbReference>
<feature type="domain" description="DNA-binding protein H-NS-like C-terminal" evidence="9">
    <location>
        <begin position="91"/>
        <end position="138"/>
    </location>
</feature>
<dbReference type="Gene3D" id="4.10.430.10">
    <property type="entry name" value="Histone-like protein H-NS, C-terminal domain"/>
    <property type="match status" value="1"/>
</dbReference>
<dbReference type="InterPro" id="IPR027454">
    <property type="entry name" value="Histone_HNS_N"/>
</dbReference>
<keyword evidence="7" id="KW-0175">Coiled coil</keyword>
<evidence type="ECO:0000259" key="9">
    <source>
        <dbReference type="SMART" id="SM00528"/>
    </source>
</evidence>
<evidence type="ECO:0000313" key="11">
    <source>
        <dbReference type="Proteomes" id="UP000318717"/>
    </source>
</evidence>
<dbReference type="PANTHER" id="PTHR38097:SF2">
    <property type="entry name" value="DNA-BINDING PROTEIN STPA"/>
    <property type="match status" value="1"/>
</dbReference>
<name>A0A4Y3HRM9_9VIBR</name>
<dbReference type="GO" id="GO:0009295">
    <property type="term" value="C:nucleoid"/>
    <property type="evidence" value="ECO:0007669"/>
    <property type="project" value="UniProtKB-SubCell"/>
</dbReference>
<comment type="subcellular location">
    <subcellularLocation>
        <location evidence="1">Cytoplasm</location>
        <location evidence="1">Nucleoid</location>
    </subcellularLocation>
</comment>
<dbReference type="GO" id="GO:0005829">
    <property type="term" value="C:cytosol"/>
    <property type="evidence" value="ECO:0007669"/>
    <property type="project" value="TreeGrafter"/>
</dbReference>